<accession>A0A5J4RY79</accession>
<dbReference type="AlphaFoldDB" id="A0A5J4RY79"/>
<evidence type="ECO:0000313" key="1">
    <source>
        <dbReference type="EMBL" id="KAA6338342.1"/>
    </source>
</evidence>
<name>A0A5J4RY79_9ZZZZ</name>
<reference evidence="1" key="1">
    <citation type="submission" date="2019-03" db="EMBL/GenBank/DDBJ databases">
        <title>Single cell metagenomics reveals metabolic interactions within the superorganism composed of flagellate Streblomastix strix and complex community of Bacteroidetes bacteria on its surface.</title>
        <authorList>
            <person name="Treitli S.C."/>
            <person name="Kolisko M."/>
            <person name="Husnik F."/>
            <person name="Keeling P."/>
            <person name="Hampl V."/>
        </authorList>
    </citation>
    <scope>NUCLEOTIDE SEQUENCE</scope>
    <source>
        <strain evidence="1">STM</strain>
    </source>
</reference>
<comment type="caution">
    <text evidence="1">The sequence shown here is derived from an EMBL/GenBank/DDBJ whole genome shotgun (WGS) entry which is preliminary data.</text>
</comment>
<organism evidence="1">
    <name type="scientific">termite gut metagenome</name>
    <dbReference type="NCBI Taxonomy" id="433724"/>
    <lineage>
        <taxon>unclassified sequences</taxon>
        <taxon>metagenomes</taxon>
        <taxon>organismal metagenomes</taxon>
    </lineage>
</organism>
<sequence length="286" mass="33153">MRDKTKIFAKIYNEVGSYFNSITPTKDVEGNVMYEDGETGFQTFEWEKWKEPDKNRPILHKTNSPVELITFETACNEFIKEMEANILSYDEDVVIGIMKSSFGIIGHERPTHKQLFDANMEQEALLLSQYENVTNWIKRLFYDGCLLYSEYNEYKKKLINQIDSKQNEPKKSDTAKPKQITLHPELLQALQTGGYIENAEAKPLKWTATNSTTHNKILNKKSLLDLLCLLEYPDSVIKDKKLLKETFSIEFKANNYTDITDNNGNLKRPIISEYHNKLSDIVSKSK</sequence>
<proteinExistence type="predicted"/>
<protein>
    <submittedName>
        <fullName evidence="1">Uncharacterized protein</fullName>
    </submittedName>
</protein>
<gene>
    <name evidence="1" type="ORF">EZS27_013640</name>
</gene>
<dbReference type="EMBL" id="SNRY01000625">
    <property type="protein sequence ID" value="KAA6338342.1"/>
    <property type="molecule type" value="Genomic_DNA"/>
</dbReference>